<keyword evidence="8" id="KW-1185">Reference proteome</keyword>
<dbReference type="OrthoDB" id="9812878at2"/>
<protein>
    <submittedName>
        <fullName evidence="7">Methionine ABC transporter substrate-binding protein</fullName>
    </submittedName>
</protein>
<sequence>MKKNWGKRLIYGLATLLIFVGVAGVLTGCGKSDAKTATKTIKVGVVGTTDNPLWTQVNKNLKSEHIKVKPVSFSDGILANEALNNKELDMVAFQHYAFLHQEEKEKHYKFSVIGQTYLTPLNIFSDKIKNIKQLKSGDKIAIPNNVVNAGRALSVLQEAGLIKIDPKAGDTPAIKDITENKLKLKIVQVDPAKIMNLLPDFAAGITNSNFVKASHKDPIDDAIYKSSFDYSDKTNKPWINVIAVRTSDKNNATYKKVVQAYQTKSIVKVMNKTFNHMYTPAFKVK</sequence>
<evidence type="ECO:0000313" key="8">
    <source>
        <dbReference type="Proteomes" id="UP000032279"/>
    </source>
</evidence>
<dbReference type="AlphaFoldDB" id="A0A0D0YWI6"/>
<evidence type="ECO:0000256" key="1">
    <source>
        <dbReference type="ARBA" id="ARBA00004635"/>
    </source>
</evidence>
<comment type="subcellular location">
    <subcellularLocation>
        <location evidence="1">Membrane</location>
        <topology evidence="1">Lipid-anchor</topology>
    </subcellularLocation>
</comment>
<dbReference type="InterPro" id="IPR004872">
    <property type="entry name" value="Lipoprotein_NlpA"/>
</dbReference>
<dbReference type="Proteomes" id="UP000032279">
    <property type="component" value="Unassembled WGS sequence"/>
</dbReference>
<evidence type="ECO:0000256" key="2">
    <source>
        <dbReference type="ARBA" id="ARBA00008973"/>
    </source>
</evidence>
<evidence type="ECO:0000256" key="6">
    <source>
        <dbReference type="ARBA" id="ARBA00023288"/>
    </source>
</evidence>
<dbReference type="STRING" id="1335616.WDC_0821"/>
<evidence type="ECO:0000313" key="7">
    <source>
        <dbReference type="EMBL" id="KIS03584.1"/>
    </source>
</evidence>
<gene>
    <name evidence="7" type="ORF">WDC_0821</name>
</gene>
<keyword evidence="3" id="KW-0732">Signal</keyword>
<keyword evidence="6" id="KW-0449">Lipoprotein</keyword>
<dbReference type="Pfam" id="PF03180">
    <property type="entry name" value="Lipoprotein_9"/>
    <property type="match status" value="1"/>
</dbReference>
<organism evidence="7 8">
    <name type="scientific">Paucilactobacillus wasatchensis</name>
    <dbReference type="NCBI Taxonomy" id="1335616"/>
    <lineage>
        <taxon>Bacteria</taxon>
        <taxon>Bacillati</taxon>
        <taxon>Bacillota</taxon>
        <taxon>Bacilli</taxon>
        <taxon>Lactobacillales</taxon>
        <taxon>Lactobacillaceae</taxon>
        <taxon>Paucilactobacillus</taxon>
    </lineage>
</organism>
<name>A0A0D0YWI6_9LACO</name>
<accession>A0A0D0YWI6</accession>
<proteinExistence type="inferred from homology"/>
<dbReference type="PANTHER" id="PTHR30429">
    <property type="entry name" value="D-METHIONINE-BINDING LIPOPROTEIN METQ"/>
    <property type="match status" value="1"/>
</dbReference>
<evidence type="ECO:0000256" key="3">
    <source>
        <dbReference type="ARBA" id="ARBA00022729"/>
    </source>
</evidence>
<dbReference type="PROSITE" id="PS51257">
    <property type="entry name" value="PROKAR_LIPOPROTEIN"/>
    <property type="match status" value="1"/>
</dbReference>
<keyword evidence="4" id="KW-0472">Membrane</keyword>
<reference evidence="7 8" key="1">
    <citation type="submission" date="2013-08" db="EMBL/GenBank/DDBJ databases">
        <title>Lactobacillus wasatchii sp. WDC04, a late gas producing bacteria isolated from aged chedder cheese.</title>
        <authorList>
            <person name="Oberg C.J."/>
            <person name="Culumber M."/>
            <person name="McMahon D.J."/>
            <person name="Broadbent J.R."/>
            <person name="Oberg T.S."/>
            <person name="Ortaki F."/>
        </authorList>
    </citation>
    <scope>NUCLEOTIDE SEQUENCE [LARGE SCALE GENOMIC DNA]</scope>
    <source>
        <strain evidence="7 8">WDC04</strain>
    </source>
</reference>
<keyword evidence="5" id="KW-0564">Palmitate</keyword>
<dbReference type="SUPFAM" id="SSF53850">
    <property type="entry name" value="Periplasmic binding protein-like II"/>
    <property type="match status" value="1"/>
</dbReference>
<comment type="similarity">
    <text evidence="2">Belongs to the NlpA lipoprotein family.</text>
</comment>
<dbReference type="GO" id="GO:0016020">
    <property type="term" value="C:membrane"/>
    <property type="evidence" value="ECO:0007669"/>
    <property type="project" value="UniProtKB-SubCell"/>
</dbReference>
<dbReference type="EMBL" id="AWTT01000015">
    <property type="protein sequence ID" value="KIS03584.1"/>
    <property type="molecule type" value="Genomic_DNA"/>
</dbReference>
<dbReference type="PANTHER" id="PTHR30429:SF3">
    <property type="entry name" value="LIPOPROTEIN"/>
    <property type="match status" value="1"/>
</dbReference>
<dbReference type="PATRIC" id="fig|1335616.4.peg.821"/>
<comment type="caution">
    <text evidence="7">The sequence shown here is derived from an EMBL/GenBank/DDBJ whole genome shotgun (WGS) entry which is preliminary data.</text>
</comment>
<dbReference type="Gene3D" id="3.40.190.10">
    <property type="entry name" value="Periplasmic binding protein-like II"/>
    <property type="match status" value="2"/>
</dbReference>
<dbReference type="RefSeq" id="WP_044010519.1">
    <property type="nucleotide sequence ID" value="NZ_AWTT01000015.1"/>
</dbReference>
<evidence type="ECO:0000256" key="4">
    <source>
        <dbReference type="ARBA" id="ARBA00023136"/>
    </source>
</evidence>
<evidence type="ECO:0000256" key="5">
    <source>
        <dbReference type="ARBA" id="ARBA00023139"/>
    </source>
</evidence>